<accession>A0ABZ0HUK8</accession>
<keyword evidence="2" id="KW-1185">Reference proteome</keyword>
<evidence type="ECO:0008006" key="3">
    <source>
        <dbReference type="Google" id="ProtNLM"/>
    </source>
</evidence>
<reference evidence="1 2" key="1">
    <citation type="submission" date="2023-10" db="EMBL/GenBank/DDBJ databases">
        <title>Novel methanotroph of the genus Methylocapsa from a subarctic wetland.</title>
        <authorList>
            <person name="Belova S.E."/>
            <person name="Oshkin I.Y."/>
            <person name="Miroshnikov K."/>
            <person name="Dedysh S.N."/>
        </authorList>
    </citation>
    <scope>NUCLEOTIDE SEQUENCE [LARGE SCALE GENOMIC DNA]</scope>
    <source>
        <strain evidence="1 2">RX1</strain>
    </source>
</reference>
<dbReference type="Proteomes" id="UP001626536">
    <property type="component" value="Chromosome"/>
</dbReference>
<sequence>MHADPLEAALAKDLWGTLAALSTHRRDRIAALKSVDPFERIRAGLEDALTQLGVRPVVEADEARADSMQFEGEMRVAAVGRDVEFEERAGIMEFAGGLPRDVAERFAREIIELGDAPSPEAIANLDARLRVADARTRTELSKPQRSERT</sequence>
<protein>
    <recommendedName>
        <fullName evidence="3">DUF2383 domain-containing protein</fullName>
    </recommendedName>
</protein>
<dbReference type="EMBL" id="CP136862">
    <property type="protein sequence ID" value="WOJ90471.1"/>
    <property type="molecule type" value="Genomic_DNA"/>
</dbReference>
<evidence type="ECO:0000313" key="2">
    <source>
        <dbReference type="Proteomes" id="UP001626536"/>
    </source>
</evidence>
<proteinExistence type="predicted"/>
<dbReference type="RefSeq" id="WP_407339951.1">
    <property type="nucleotide sequence ID" value="NZ_CP136862.1"/>
</dbReference>
<name>A0ABZ0HUK8_9HYPH</name>
<gene>
    <name evidence="1" type="ORF">RZS28_04015</name>
</gene>
<organism evidence="1 2">
    <name type="scientific">Methylocapsa polymorpha</name>
    <dbReference type="NCBI Taxonomy" id="3080828"/>
    <lineage>
        <taxon>Bacteria</taxon>
        <taxon>Pseudomonadati</taxon>
        <taxon>Pseudomonadota</taxon>
        <taxon>Alphaproteobacteria</taxon>
        <taxon>Hyphomicrobiales</taxon>
        <taxon>Beijerinckiaceae</taxon>
        <taxon>Methylocapsa</taxon>
    </lineage>
</organism>
<evidence type="ECO:0000313" key="1">
    <source>
        <dbReference type="EMBL" id="WOJ90471.1"/>
    </source>
</evidence>